<accession>A0AAD9HHV7</accession>
<evidence type="ECO:0000313" key="2">
    <source>
        <dbReference type="Proteomes" id="UP001232148"/>
    </source>
</evidence>
<protein>
    <submittedName>
        <fullName evidence="1">Uncharacterized protein</fullName>
    </submittedName>
</protein>
<comment type="caution">
    <text evidence="1">The sequence shown here is derived from an EMBL/GenBank/DDBJ whole genome shotgun (WGS) entry which is preliminary data.</text>
</comment>
<evidence type="ECO:0000313" key="1">
    <source>
        <dbReference type="EMBL" id="KAK2028359.1"/>
    </source>
</evidence>
<dbReference type="AlphaFoldDB" id="A0AAD9HHV7"/>
<sequence length="141" mass="15440">MSSKRAQFSDDDSISFSKCHCPLLFWGGGTSMLPILPPPRASGSPRPKGLLFSVPPWLTSPYPYAFRASPSPPRTPGRSAWGLEVGRRSSVVLKHWTAGIGLHHLCTNLAERTLTPCQCHPRSFRRSSAPRAAAGGNRREF</sequence>
<dbReference type="Proteomes" id="UP001232148">
    <property type="component" value="Unassembled WGS sequence"/>
</dbReference>
<proteinExistence type="predicted"/>
<name>A0AAD9HHV7_9PEZI</name>
<gene>
    <name evidence="1" type="ORF">LX32DRAFT_403400</name>
</gene>
<organism evidence="1 2">
    <name type="scientific">Colletotrichum zoysiae</name>
    <dbReference type="NCBI Taxonomy" id="1216348"/>
    <lineage>
        <taxon>Eukaryota</taxon>
        <taxon>Fungi</taxon>
        <taxon>Dikarya</taxon>
        <taxon>Ascomycota</taxon>
        <taxon>Pezizomycotina</taxon>
        <taxon>Sordariomycetes</taxon>
        <taxon>Hypocreomycetidae</taxon>
        <taxon>Glomerellales</taxon>
        <taxon>Glomerellaceae</taxon>
        <taxon>Colletotrichum</taxon>
        <taxon>Colletotrichum graminicola species complex</taxon>
    </lineage>
</organism>
<reference evidence="1" key="1">
    <citation type="submission" date="2021-06" db="EMBL/GenBank/DDBJ databases">
        <title>Comparative genomics, transcriptomics and evolutionary studies reveal genomic signatures of adaptation to plant cell wall in hemibiotrophic fungi.</title>
        <authorList>
            <consortium name="DOE Joint Genome Institute"/>
            <person name="Baroncelli R."/>
            <person name="Diaz J.F."/>
            <person name="Benocci T."/>
            <person name="Peng M."/>
            <person name="Battaglia E."/>
            <person name="Haridas S."/>
            <person name="Andreopoulos W."/>
            <person name="Labutti K."/>
            <person name="Pangilinan J."/>
            <person name="Floch G.L."/>
            <person name="Makela M.R."/>
            <person name="Henrissat B."/>
            <person name="Grigoriev I.V."/>
            <person name="Crouch J.A."/>
            <person name="De Vries R.P."/>
            <person name="Sukno S.A."/>
            <person name="Thon M.R."/>
        </authorList>
    </citation>
    <scope>NUCLEOTIDE SEQUENCE</scope>
    <source>
        <strain evidence="1">MAFF235873</strain>
    </source>
</reference>
<keyword evidence="2" id="KW-1185">Reference proteome</keyword>
<dbReference type="EMBL" id="MU842879">
    <property type="protein sequence ID" value="KAK2028359.1"/>
    <property type="molecule type" value="Genomic_DNA"/>
</dbReference>